<dbReference type="KEGG" id="kme:H0A61_00214"/>
<dbReference type="EMBL" id="CP059066">
    <property type="protein sequence ID" value="QSQ07897.1"/>
    <property type="molecule type" value="Genomic_DNA"/>
</dbReference>
<dbReference type="Gene3D" id="3.10.450.50">
    <property type="match status" value="1"/>
</dbReference>
<dbReference type="RefSeq" id="WP_206708145.1">
    <property type="nucleotide sequence ID" value="NZ_CP059066.1"/>
</dbReference>
<dbReference type="SUPFAM" id="SSF103642">
    <property type="entry name" value="Sec-C motif"/>
    <property type="match status" value="1"/>
</dbReference>
<organism evidence="1 2">
    <name type="scientific">Koleobacter methoxysyntrophicus</name>
    <dbReference type="NCBI Taxonomy" id="2751313"/>
    <lineage>
        <taxon>Bacteria</taxon>
        <taxon>Bacillati</taxon>
        <taxon>Bacillota</taxon>
        <taxon>Clostridia</taxon>
        <taxon>Koleobacterales</taxon>
        <taxon>Koleobacteraceae</taxon>
        <taxon>Koleobacter</taxon>
    </lineage>
</organism>
<accession>A0A8A0RK71</accession>
<evidence type="ECO:0000313" key="2">
    <source>
        <dbReference type="Proteomes" id="UP000662904"/>
    </source>
</evidence>
<gene>
    <name evidence="1" type="primary">secA_2</name>
    <name evidence="1" type="ORF">H0A61_00214</name>
</gene>
<dbReference type="Proteomes" id="UP000662904">
    <property type="component" value="Chromosome"/>
</dbReference>
<dbReference type="AlphaFoldDB" id="A0A8A0RK71"/>
<dbReference type="Pfam" id="PF08897">
    <property type="entry name" value="DUF1841"/>
    <property type="match status" value="1"/>
</dbReference>
<reference evidence="1" key="1">
    <citation type="submission" date="2020-07" db="EMBL/GenBank/DDBJ databases">
        <title>Koleobacter methoxysyntrophicus gen. nov., sp. nov., a novel anaerobic bacterium isolated from deep subsurface oil field and proposal of Koleobacterales ord. nov. in the phylum Firmicutes.</title>
        <authorList>
            <person name="Sakamoto S."/>
            <person name="Tamaki H."/>
        </authorList>
    </citation>
    <scope>NUCLEOTIDE SEQUENCE</scope>
    <source>
        <strain evidence="1">NRmbB1</strain>
    </source>
</reference>
<dbReference type="Gene3D" id="1.25.40.10">
    <property type="entry name" value="Tetratricopeptide repeat domain"/>
    <property type="match status" value="1"/>
</dbReference>
<protein>
    <submittedName>
        <fullName evidence="1">Protein translocase subunit SecA</fullName>
    </submittedName>
</protein>
<dbReference type="InterPro" id="IPR014993">
    <property type="entry name" value="DUF1841"/>
</dbReference>
<dbReference type="SUPFAM" id="SSF48452">
    <property type="entry name" value="TPR-like"/>
    <property type="match status" value="1"/>
</dbReference>
<name>A0A8A0RK71_9FIRM</name>
<dbReference type="InterPro" id="IPR004027">
    <property type="entry name" value="SEC_C_motif"/>
</dbReference>
<sequence length="357" mass="40805">MIGEFEELNQFTEEEAIETVLEDHPDLRLLWERRPILKSPIEINGINPVLHILLESIVEHQIIKNDPPEARSAFERLMKNGMTRHAARMTIVSLFVPYMFETLKERKPFNTEDYSRQLALLGTKLKRVGRNDPCPCGSGKKFKHCCIDKFRNLKPLQSNVNPEKKVDEKLVLGSGHYATLDYLKAASAGDPVLLLENRVHISAFLEENGDLDGARMALKENIALAESLGKEGLIKNAYSDMLFLCQNHKELAGEGLEVIDKLLSLSRDEDEIGCLRCDRADLLARQGKVDEAEREFESIFKDMPEWYFGRYRYALFLENLGRKPEALEVLKELESIKDKLDEFTYSAVTEVLEDMTG</sequence>
<evidence type="ECO:0000313" key="1">
    <source>
        <dbReference type="EMBL" id="QSQ07897.1"/>
    </source>
</evidence>
<dbReference type="InterPro" id="IPR011990">
    <property type="entry name" value="TPR-like_helical_dom_sf"/>
</dbReference>
<dbReference type="Pfam" id="PF02810">
    <property type="entry name" value="SEC-C"/>
    <property type="match status" value="1"/>
</dbReference>
<proteinExistence type="predicted"/>
<keyword evidence="2" id="KW-1185">Reference proteome</keyword>